<feature type="region of interest" description="Disordered" evidence="2">
    <location>
        <begin position="1046"/>
        <end position="1072"/>
    </location>
</feature>
<gene>
    <name evidence="4" type="ORF">FEM03_01725</name>
</gene>
<feature type="compositionally biased region" description="Basic and acidic residues" evidence="2">
    <location>
        <begin position="1006"/>
        <end position="1019"/>
    </location>
</feature>
<name>A0A5R8KKG9_9BACT</name>
<dbReference type="InterPro" id="IPR011990">
    <property type="entry name" value="TPR-like_helical_dom_sf"/>
</dbReference>
<dbReference type="Proteomes" id="UP000306196">
    <property type="component" value="Unassembled WGS sequence"/>
</dbReference>
<feature type="signal peptide" evidence="3">
    <location>
        <begin position="1"/>
        <end position="17"/>
    </location>
</feature>
<keyword evidence="3" id="KW-0732">Signal</keyword>
<feature type="compositionally biased region" description="Low complexity" evidence="2">
    <location>
        <begin position="1062"/>
        <end position="1072"/>
    </location>
</feature>
<keyword evidence="5" id="KW-1185">Reference proteome</keyword>
<feature type="compositionally biased region" description="Basic and acidic residues" evidence="2">
    <location>
        <begin position="1046"/>
        <end position="1057"/>
    </location>
</feature>
<keyword evidence="1" id="KW-0802">TPR repeat</keyword>
<evidence type="ECO:0000313" key="4">
    <source>
        <dbReference type="EMBL" id="TLD72816.1"/>
    </source>
</evidence>
<dbReference type="OrthoDB" id="178254at2"/>
<accession>A0A5R8KKG9</accession>
<feature type="repeat" description="TPR" evidence="1">
    <location>
        <begin position="1100"/>
        <end position="1133"/>
    </location>
</feature>
<evidence type="ECO:0000256" key="2">
    <source>
        <dbReference type="SAM" id="MobiDB-lite"/>
    </source>
</evidence>
<evidence type="ECO:0000313" key="5">
    <source>
        <dbReference type="Proteomes" id="UP000306196"/>
    </source>
</evidence>
<dbReference type="InterPro" id="IPR019734">
    <property type="entry name" value="TPR_rpt"/>
</dbReference>
<dbReference type="RefSeq" id="WP_138084439.1">
    <property type="nucleotide sequence ID" value="NZ_VAUV01000001.1"/>
</dbReference>
<reference evidence="4 5" key="1">
    <citation type="submission" date="2019-05" db="EMBL/GenBank/DDBJ databases">
        <title>Verrucobacter flavum gen. nov., sp. nov. a new member of the family Verrucomicrobiaceae.</title>
        <authorList>
            <person name="Szuroczki S."/>
            <person name="Abbaszade G."/>
            <person name="Szabo A."/>
            <person name="Felfoldi T."/>
            <person name="Schumann P."/>
            <person name="Boka K."/>
            <person name="Keki Z."/>
            <person name="Toumi M."/>
            <person name="Toth E."/>
        </authorList>
    </citation>
    <scope>NUCLEOTIDE SEQUENCE [LARGE SCALE GENOMIC DNA]</scope>
    <source>
        <strain evidence="4 5">MG-N-17</strain>
    </source>
</reference>
<comment type="caution">
    <text evidence="4">The sequence shown here is derived from an EMBL/GenBank/DDBJ whole genome shotgun (WGS) entry which is preliminary data.</text>
</comment>
<proteinExistence type="predicted"/>
<dbReference type="PROSITE" id="PS50005">
    <property type="entry name" value="TPR"/>
    <property type="match status" value="1"/>
</dbReference>
<evidence type="ECO:0000256" key="1">
    <source>
        <dbReference type="PROSITE-ProRule" id="PRU00339"/>
    </source>
</evidence>
<dbReference type="Gene3D" id="1.25.40.10">
    <property type="entry name" value="Tetratricopeptide repeat domain"/>
    <property type="match status" value="1"/>
</dbReference>
<sequence length="1300" mass="141708">MKSFAWLLVMAPLGSMAADVRDPAAHTVVVPYEVGEKFDESKAQRFYVDYADFQRLWELAKESRRPASVKEDEAESKAAPEAVVKGILYDAQITAQGLEMVARMEVLTRGAPWAKLELGNLRAAATIKQDEVDVAAAAAVFMVDGVPAVMTEDGAAVLIEKAGEHVVEWRFTVPLLEGWEEVRLLLPEVPATMIRVKSGSGEGVPRLDVPVIGSRGTVVRDETGSSVSAAMGSANRVRVIRQPLAQVVGSEVAPAQAKAENMVWVFPGMERVTSSVEFDFEGTERRQVAVELAGDLQVELVESVPPGVTTLRKEGERQWVEVDFPQAVTNWAKVLVSASREVADLGMRTVPKATGVAARQTGEWSMVGSEKRMVKPGANLGMERVESAKGGRDDAGTFRWRDEQLPQYEVLLPVDRSKAQMEVVYQLSAQKAEMMAAMTLSPGGAKLSAVKVRVPPGYEVQAVSGARIISWHRSEGGLEVLLDDAVESEARLLVHVAKSVSEAAAEWKLEALVPVGFAKVETTALIAAHVADEVKLSFEKSAELREVDVTSVKSALEVVEPLVVKHALVSERSDWSGSVMLTRQAAKFVADAVLLARAGEQGLELRQRIGVEVEQGALAEVVVRLPEQLPEARVAGTGVRDVQTRIEAGMRVYEVRLQREFLQRVDFEMEMELPLNGEVAVPVVQVEGARQVRRFLVVDNAGTREMRLDEGGAVSTAAGSLPFAPGDLSRPQDFRLAAGNGPRVSFTQLESTAGNAAIITLAEITSALRSNGDRWDTVVYSLSNRSLQFLPVKLAEGAELVEVSVGEQAVRADRSSKDAGVYLVPLIQMRAGESSQQVRLVYRLPGKGGDRPGKGLRLDDPQLVGLSAERTLWNVWVPPGFEPKRFDGNMDEIGEEGQALEKQQSLLSEVSRFNRVMKSDEMGEMDKKMALSNAQKAIAKLMEYGEVVSSRGAYESKPRERKGVESKVEQLRGAVQQQLGEQQAILTENRISVENLNFRMDQVKSATREGKDSEWKDNRGASAAAKPMEPEMGVAVNDTTRLKEDFLAKPEPVEPNKKSKGQKPAPAQQQMQVQASNNARATAKPVTELDSAHQGKIAELTKSLKLGYSYANLGDFDNAEKAFTEALKVDPLNGAARRGLEQIESKRAGFFDTARSNQRAAMLNDVNKAWEEQLSGGGVVAATPMDPFSAPAAPAAPAPAPMDPQMVADAMDDKPAVGEMVMALPPSSQLKPVGRVSLRIEVPLEGKVYHFSKLKDHALLELDVVEPWEEWRWFGLWGTLLGVSVLGGMEWRRRRGTVEK</sequence>
<feature type="region of interest" description="Disordered" evidence="2">
    <location>
        <begin position="1005"/>
        <end position="1027"/>
    </location>
</feature>
<dbReference type="SUPFAM" id="SSF48452">
    <property type="entry name" value="TPR-like"/>
    <property type="match status" value="1"/>
</dbReference>
<dbReference type="EMBL" id="VAUV01000001">
    <property type="protein sequence ID" value="TLD72816.1"/>
    <property type="molecule type" value="Genomic_DNA"/>
</dbReference>
<organism evidence="4 5">
    <name type="scientific">Phragmitibacter flavus</name>
    <dbReference type="NCBI Taxonomy" id="2576071"/>
    <lineage>
        <taxon>Bacteria</taxon>
        <taxon>Pseudomonadati</taxon>
        <taxon>Verrucomicrobiota</taxon>
        <taxon>Verrucomicrobiia</taxon>
        <taxon>Verrucomicrobiales</taxon>
        <taxon>Verrucomicrobiaceae</taxon>
        <taxon>Phragmitibacter</taxon>
    </lineage>
</organism>
<evidence type="ECO:0000256" key="3">
    <source>
        <dbReference type="SAM" id="SignalP"/>
    </source>
</evidence>
<protein>
    <submittedName>
        <fullName evidence="4">Uncharacterized protein</fullName>
    </submittedName>
</protein>
<feature type="chain" id="PRO_5024414496" evidence="3">
    <location>
        <begin position="18"/>
        <end position="1300"/>
    </location>
</feature>